<comment type="catalytic activity">
    <reaction evidence="1">
        <text>Hydrolysis of terminal, non-reducing beta-D-glucosyl residues with release of beta-D-glucose.</text>
        <dbReference type="EC" id="3.2.1.21"/>
    </reaction>
</comment>
<keyword evidence="10" id="KW-1185">Reference proteome</keyword>
<dbReference type="Gene3D" id="3.20.20.300">
    <property type="entry name" value="Glycoside hydrolase, family 3, N-terminal domain"/>
    <property type="match status" value="1"/>
</dbReference>
<feature type="region of interest" description="Disordered" evidence="7">
    <location>
        <begin position="613"/>
        <end position="633"/>
    </location>
</feature>
<protein>
    <recommendedName>
        <fullName evidence="3">beta-glucosidase</fullName>
        <ecNumber evidence="3">3.2.1.21</ecNumber>
    </recommendedName>
</protein>
<evidence type="ECO:0000256" key="2">
    <source>
        <dbReference type="ARBA" id="ARBA00005336"/>
    </source>
</evidence>
<dbReference type="RefSeq" id="WP_007014345.1">
    <property type="nucleotide sequence ID" value="NZ_CP009292.1"/>
</dbReference>
<dbReference type="InterPro" id="IPR017853">
    <property type="entry name" value="GH"/>
</dbReference>
<dbReference type="SUPFAM" id="SSF51445">
    <property type="entry name" value="(Trans)glycosidases"/>
    <property type="match status" value="1"/>
</dbReference>
<keyword evidence="5" id="KW-0378">Hydrolase</keyword>
<dbReference type="InterPro" id="IPR051915">
    <property type="entry name" value="Cellulose_Degrad_GH3"/>
</dbReference>
<dbReference type="EC" id="3.2.1.21" evidence="3"/>
<dbReference type="GO" id="GO:0008422">
    <property type="term" value="F:beta-glucosidase activity"/>
    <property type="evidence" value="ECO:0007669"/>
    <property type="project" value="UniProtKB-EC"/>
</dbReference>
<evidence type="ECO:0000256" key="3">
    <source>
        <dbReference type="ARBA" id="ARBA00012744"/>
    </source>
</evidence>
<dbReference type="InterPro" id="IPR036881">
    <property type="entry name" value="Glyco_hydro_3_C_sf"/>
</dbReference>
<accession>G6EGK7</accession>
<dbReference type="EMBL" id="AGFM01000055">
    <property type="protein sequence ID" value="EHJ59554.1"/>
    <property type="molecule type" value="Genomic_DNA"/>
</dbReference>
<gene>
    <name evidence="9" type="ORF">NSU_3437</name>
</gene>
<evidence type="ECO:0000256" key="7">
    <source>
        <dbReference type="SAM" id="MobiDB-lite"/>
    </source>
</evidence>
<dbReference type="AlphaFoldDB" id="G6EGK7"/>
<dbReference type="PANTHER" id="PTHR30620:SF16">
    <property type="entry name" value="LYSOSOMAL BETA GLUCOSIDASE"/>
    <property type="match status" value="1"/>
</dbReference>
<dbReference type="eggNOG" id="COG1472">
    <property type="taxonomic scope" value="Bacteria"/>
</dbReference>
<dbReference type="Proteomes" id="UP000004030">
    <property type="component" value="Unassembled WGS sequence"/>
</dbReference>
<reference evidence="9 10" key="1">
    <citation type="journal article" date="2012" name="J. Bacteriol.">
        <title>Genome sequence of benzo(a)pyrene-degrading bacterium Novosphingobium pentaromativorans US6-1.</title>
        <authorList>
            <person name="Luo Y.R."/>
            <person name="Kang S.G."/>
            <person name="Kim S.J."/>
            <person name="Kim M.R."/>
            <person name="Li N."/>
            <person name="Lee J.H."/>
            <person name="Kwon K.K."/>
        </authorList>
    </citation>
    <scope>NUCLEOTIDE SEQUENCE [LARGE SCALE GENOMIC DNA]</scope>
    <source>
        <strain evidence="9 10">US6-1</strain>
    </source>
</reference>
<dbReference type="SUPFAM" id="SSF52279">
    <property type="entry name" value="Beta-D-glucan exohydrolase, C-terminal domain"/>
    <property type="match status" value="1"/>
</dbReference>
<evidence type="ECO:0000256" key="1">
    <source>
        <dbReference type="ARBA" id="ARBA00000448"/>
    </source>
</evidence>
<dbReference type="PRINTS" id="PR00133">
    <property type="entry name" value="GLHYDRLASE3"/>
</dbReference>
<name>G6EGK7_9SPHN</name>
<evidence type="ECO:0000259" key="8">
    <source>
        <dbReference type="Pfam" id="PF00933"/>
    </source>
</evidence>
<evidence type="ECO:0000256" key="4">
    <source>
        <dbReference type="ARBA" id="ARBA00022729"/>
    </source>
</evidence>
<dbReference type="GO" id="GO:0009251">
    <property type="term" value="P:glucan catabolic process"/>
    <property type="evidence" value="ECO:0007669"/>
    <property type="project" value="TreeGrafter"/>
</dbReference>
<comment type="caution">
    <text evidence="9">The sequence shown here is derived from an EMBL/GenBank/DDBJ whole genome shotgun (WGS) entry which is preliminary data.</text>
</comment>
<dbReference type="PANTHER" id="PTHR30620">
    <property type="entry name" value="PERIPLASMIC BETA-GLUCOSIDASE-RELATED"/>
    <property type="match status" value="1"/>
</dbReference>
<feature type="domain" description="Glycoside hydrolase family 3 N-terminal" evidence="8">
    <location>
        <begin position="63"/>
        <end position="429"/>
    </location>
</feature>
<dbReference type="InterPro" id="IPR001764">
    <property type="entry name" value="Glyco_hydro_3_N"/>
</dbReference>
<dbReference type="PATRIC" id="fig|1088721.3.peg.3390"/>
<comment type="similarity">
    <text evidence="2">Belongs to the glycosyl hydrolase 3 family.</text>
</comment>
<evidence type="ECO:0000256" key="5">
    <source>
        <dbReference type="ARBA" id="ARBA00022801"/>
    </source>
</evidence>
<proteinExistence type="inferred from homology"/>
<organism evidence="9 10">
    <name type="scientific">Novosphingobium pentaromativorans US6-1</name>
    <dbReference type="NCBI Taxonomy" id="1088721"/>
    <lineage>
        <taxon>Bacteria</taxon>
        <taxon>Pseudomonadati</taxon>
        <taxon>Pseudomonadota</taxon>
        <taxon>Alphaproteobacteria</taxon>
        <taxon>Sphingomonadales</taxon>
        <taxon>Sphingomonadaceae</taxon>
        <taxon>Novosphingobium</taxon>
    </lineage>
</organism>
<sequence length="641" mass="67967">MAGHPLAGAERIAQPRIVSRSIPVIEVDGLQFRDLDRNGTLTAYEDWRLSPDERAADLLSRMTIEEKAGQMVFANAFSNAPFGQPASGYAMGAVSHLVVGQGITHFNSMLVLPLGQLAEANNTLQDAAEKGRLGIPAVIATDPRHHIASTIGAGVQSGGFSAWPDTTGFAGLGDMALVSQFASTVRRDLRATGFSMLLGPQLDLATEPRWARISGSLGESATSAAPLAAALVEGLQGSADGPTRDGLATVAKHFVGYGAAKDGWDAHNRYGRFAAIDETELNDHLRPFEAAFAVHPSAVMPAYTIAQGLTVDGQAVEPVGAAYSKVLVHDLLRTRFGFDGVVLTDWGVTEDCGEICRNGFPKGERPSFEGMSTAWGVEDLSRPERFARAVSAGVDQFGGVMDTAALLEAIRAGLVTPSQVDEAVGRILRQSFRLGLFEAPFVDPAEAERTAGTSQDRQAARLAQGRVMVRLEDDGSIAGTTSGRVWLHNVDPAAARAAGYEVVEDPAKADFAVLRTAAPHEMLHPGYFFGSIQHEGSLAFAPGDPDIAAIEALPPGLPLAVSIYLDRPAIVTPLKRRANLLLADFGAGDAALFDVLAGRTKAEGTLPFELPSSMDAVEAQRPGTPADSERPLYPLHYYKKN</sequence>
<evidence type="ECO:0000313" key="9">
    <source>
        <dbReference type="EMBL" id="EHJ59554.1"/>
    </source>
</evidence>
<dbReference type="InterPro" id="IPR036962">
    <property type="entry name" value="Glyco_hydro_3_N_sf"/>
</dbReference>
<evidence type="ECO:0000313" key="10">
    <source>
        <dbReference type="Proteomes" id="UP000004030"/>
    </source>
</evidence>
<keyword evidence="4" id="KW-0732">Signal</keyword>
<evidence type="ECO:0000256" key="6">
    <source>
        <dbReference type="ARBA" id="ARBA00023295"/>
    </source>
</evidence>
<dbReference type="Pfam" id="PF00933">
    <property type="entry name" value="Glyco_hydro_3"/>
    <property type="match status" value="1"/>
</dbReference>
<keyword evidence="6" id="KW-0326">Glycosidase</keyword>